<accession>A0A852YHH9</accession>
<dbReference type="Proteomes" id="UP000553888">
    <property type="component" value="Unassembled WGS sequence"/>
</dbReference>
<dbReference type="Pfam" id="PF04954">
    <property type="entry name" value="SIP"/>
    <property type="match status" value="1"/>
</dbReference>
<reference evidence="2 3" key="1">
    <citation type="submission" date="2020-07" db="EMBL/GenBank/DDBJ databases">
        <title>Sequencing the genomes of 1000 actinobacteria strains.</title>
        <authorList>
            <person name="Klenk H.-P."/>
        </authorList>
    </citation>
    <scope>NUCLEOTIDE SEQUENCE [LARGE SCALE GENOMIC DNA]</scope>
    <source>
        <strain evidence="2 3">DSM 23141</strain>
    </source>
</reference>
<dbReference type="InterPro" id="IPR039261">
    <property type="entry name" value="FNR_nucleotide-bd"/>
</dbReference>
<organism evidence="2 3">
    <name type="scientific">Schumannella luteola</name>
    <dbReference type="NCBI Taxonomy" id="472059"/>
    <lineage>
        <taxon>Bacteria</taxon>
        <taxon>Bacillati</taxon>
        <taxon>Actinomycetota</taxon>
        <taxon>Actinomycetes</taxon>
        <taxon>Micrococcales</taxon>
        <taxon>Microbacteriaceae</taxon>
        <taxon>Schumannella</taxon>
    </lineage>
</organism>
<feature type="domain" description="SIP-like Rossmann fold" evidence="1">
    <location>
        <begin position="13"/>
        <end position="114"/>
    </location>
</feature>
<name>A0A852YHH9_9MICO</name>
<dbReference type="Gene3D" id="3.40.50.80">
    <property type="entry name" value="Nucleotide-binding domain of ferredoxin-NADP reductase (FNR) module"/>
    <property type="match status" value="1"/>
</dbReference>
<keyword evidence="3" id="KW-1185">Reference proteome</keyword>
<evidence type="ECO:0000313" key="2">
    <source>
        <dbReference type="EMBL" id="NYG99317.1"/>
    </source>
</evidence>
<proteinExistence type="predicted"/>
<dbReference type="InterPro" id="IPR007037">
    <property type="entry name" value="SIP_rossman_dom"/>
</dbReference>
<protein>
    <submittedName>
        <fullName evidence="2">NADPH-dependent ferric siderophore reductase</fullName>
    </submittedName>
</protein>
<dbReference type="EMBL" id="JACBZY010000001">
    <property type="protein sequence ID" value="NYG99317.1"/>
    <property type="molecule type" value="Genomic_DNA"/>
</dbReference>
<dbReference type="RefSeq" id="WP_179567442.1">
    <property type="nucleotide sequence ID" value="NZ_JACBZY010000001.1"/>
</dbReference>
<gene>
    <name evidence="2" type="ORF">BJ979_001943</name>
</gene>
<evidence type="ECO:0000259" key="1">
    <source>
        <dbReference type="Pfam" id="PF04954"/>
    </source>
</evidence>
<dbReference type="AlphaFoldDB" id="A0A852YHH9"/>
<evidence type="ECO:0000313" key="3">
    <source>
        <dbReference type="Proteomes" id="UP000553888"/>
    </source>
</evidence>
<comment type="caution">
    <text evidence="2">The sequence shown here is derived from an EMBL/GenBank/DDBJ whole genome shotgun (WGS) entry which is preliminary data.</text>
</comment>
<sequence>MLDDPLVPLYTATRVLFVGDSADLPALRRILADLPGDAYGQVFIEIASRIQIEPLLVPDAVTVSWLRRDLRSSRIDGLAPRGALAARALTAWASEWMPDDVDSDGADFTLWVGCATSPRVDAAFRRLHASLHERDAH</sequence>